<dbReference type="Proteomes" id="UP000274556">
    <property type="component" value="Unassembled WGS sequence"/>
</dbReference>
<dbReference type="Pfam" id="PF14236">
    <property type="entry name" value="DruA"/>
    <property type="match status" value="1"/>
</dbReference>
<protein>
    <submittedName>
        <fullName evidence="2">Uncharacterized protein DUF4338</fullName>
    </submittedName>
</protein>
<dbReference type="EMBL" id="RBXL01000001">
    <property type="protein sequence ID" value="RKT47004.1"/>
    <property type="molecule type" value="Genomic_DNA"/>
</dbReference>
<gene>
    <name evidence="2" type="ORF">BDD21_4550</name>
</gene>
<feature type="region of interest" description="Disordered" evidence="1">
    <location>
        <begin position="186"/>
        <end position="211"/>
    </location>
</feature>
<evidence type="ECO:0000313" key="3">
    <source>
        <dbReference type="Proteomes" id="UP000274556"/>
    </source>
</evidence>
<evidence type="ECO:0000313" key="2">
    <source>
        <dbReference type="EMBL" id="RKT47004.1"/>
    </source>
</evidence>
<feature type="compositionally biased region" description="Basic residues" evidence="1">
    <location>
        <begin position="189"/>
        <end position="204"/>
    </location>
</feature>
<dbReference type="AlphaFoldDB" id="A0A495VCL4"/>
<reference evidence="2 3" key="1">
    <citation type="submission" date="2018-10" db="EMBL/GenBank/DDBJ databases">
        <title>Genomic Encyclopedia of Archaeal and Bacterial Type Strains, Phase II (KMG-II): from individual species to whole genera.</title>
        <authorList>
            <person name="Goeker M."/>
        </authorList>
    </citation>
    <scope>NUCLEOTIDE SEQUENCE [LARGE SCALE GENOMIC DNA]</scope>
    <source>
        <strain evidence="2 3">DSM 235</strain>
    </source>
</reference>
<proteinExistence type="predicted"/>
<dbReference type="InterPro" id="IPR025639">
    <property type="entry name" value="DruA"/>
</dbReference>
<keyword evidence="3" id="KW-1185">Reference proteome</keyword>
<evidence type="ECO:0000256" key="1">
    <source>
        <dbReference type="SAM" id="MobiDB-lite"/>
    </source>
</evidence>
<comment type="caution">
    <text evidence="2">The sequence shown here is derived from an EMBL/GenBank/DDBJ whole genome shotgun (WGS) entry which is preliminary data.</text>
</comment>
<organism evidence="2 3">
    <name type="scientific">Thiocapsa rosea</name>
    <dbReference type="NCBI Taxonomy" id="69360"/>
    <lineage>
        <taxon>Bacteria</taxon>
        <taxon>Pseudomonadati</taxon>
        <taxon>Pseudomonadota</taxon>
        <taxon>Gammaproteobacteria</taxon>
        <taxon>Chromatiales</taxon>
        <taxon>Chromatiaceae</taxon>
        <taxon>Thiocapsa</taxon>
    </lineage>
</organism>
<sequence>MSHRYCGRDFQPEEIALIRALIAEDPTRSRAALSRFTCQALAWHTANGGLKDMSARVAMLRMHNDGLITLPPPRNRRPDARVRLSALSDLQPRLEQPAAELKPLTWSRVQHKAQSRLWNELIERYHYLGHTLLPGAQLRYLVYAAEQPVAALGFGAAAWMCAPRDRDIGWLPRHLLQGRQLDLLGTNQRPRKTRPGRKTKRTHQGHMDLPAGPTLPRSAYPLILMGRGRPNIYKTSYTAPGAV</sequence>
<name>A0A495VCL4_9GAMM</name>
<accession>A0A495VCL4</accession>
<dbReference type="RefSeq" id="WP_211335129.1">
    <property type="nucleotide sequence ID" value="NZ_RBXL01000001.1"/>
</dbReference>